<dbReference type="RefSeq" id="WP_101636804.1">
    <property type="nucleotide sequence ID" value="NZ_PKHU01000002.1"/>
</dbReference>
<evidence type="ECO:0000259" key="9">
    <source>
        <dbReference type="Pfam" id="PF01743"/>
    </source>
</evidence>
<dbReference type="Proteomes" id="UP000234639">
    <property type="component" value="Unassembled WGS sequence"/>
</dbReference>
<keyword evidence="3" id="KW-0819">tRNA processing</keyword>
<dbReference type="Gene3D" id="3.30.460.10">
    <property type="entry name" value="Beta Polymerase, domain 2"/>
    <property type="match status" value="1"/>
</dbReference>
<evidence type="ECO:0000256" key="1">
    <source>
        <dbReference type="ARBA" id="ARBA00001946"/>
    </source>
</evidence>
<dbReference type="GO" id="GO:0000166">
    <property type="term" value="F:nucleotide binding"/>
    <property type="evidence" value="ECO:0007669"/>
    <property type="project" value="UniProtKB-KW"/>
</dbReference>
<keyword evidence="2 8" id="KW-0808">Transferase</keyword>
<dbReference type="Pfam" id="PF01743">
    <property type="entry name" value="PolyA_pol"/>
    <property type="match status" value="1"/>
</dbReference>
<comment type="caution">
    <text evidence="11">The sequence shown here is derived from an EMBL/GenBank/DDBJ whole genome shotgun (WGS) entry which is preliminary data.</text>
</comment>
<dbReference type="PANTHER" id="PTHR46173">
    <property type="entry name" value="CCA TRNA NUCLEOTIDYLTRANSFERASE 1, MITOCHONDRIAL"/>
    <property type="match status" value="1"/>
</dbReference>
<dbReference type="InterPro" id="IPR050264">
    <property type="entry name" value="Bact_CCA-adding_enz_type3_sf"/>
</dbReference>
<dbReference type="EMBL" id="PKHU01000002">
    <property type="protein sequence ID" value="PKZ29794.1"/>
    <property type="molecule type" value="Genomic_DNA"/>
</dbReference>
<name>A0A2I1NBL5_9BACT</name>
<evidence type="ECO:0000256" key="3">
    <source>
        <dbReference type="ARBA" id="ARBA00022694"/>
    </source>
</evidence>
<organism evidence="11 12">
    <name type="scientific">Campylobacter ureolyticus</name>
    <dbReference type="NCBI Taxonomy" id="827"/>
    <lineage>
        <taxon>Bacteria</taxon>
        <taxon>Pseudomonadati</taxon>
        <taxon>Campylobacterota</taxon>
        <taxon>Epsilonproteobacteria</taxon>
        <taxon>Campylobacterales</taxon>
        <taxon>Campylobacteraceae</taxon>
        <taxon>Campylobacter</taxon>
    </lineage>
</organism>
<dbReference type="InterPro" id="IPR002646">
    <property type="entry name" value="PolA_pol_head_dom"/>
</dbReference>
<keyword evidence="6" id="KW-0547">Nucleotide-binding</keyword>
<dbReference type="GO" id="GO:0046872">
    <property type="term" value="F:metal ion binding"/>
    <property type="evidence" value="ECO:0007669"/>
    <property type="project" value="UniProtKB-KW"/>
</dbReference>
<sequence length="376" mass="43898">MQISINELVISKNSDFIKIKELLSKHTKRAYFVGGFVRDYFLGINSFDIDIEIYDISEQDFEILMNKLGASGVGKSFFVYKYKNFDLSLPRTENKVNYGHCGFEVKICNNEQIAAKRRDFTINSIMINIFSGEILDFYDGINDLKNKILKVVDKNTFCEDSLRVLRAVQFVARFDLKVENKSLNLMKKISLDDLSGDRIQNELIKLFKAEHQNIGLKLIYELNIFEFLFLSKISKNNLEILSKKLENGSKFIKNEMYFLYTLLNFLNLNKEKVLKRLNLNTKFKKILNEPYLENPSLKDLLMISLKMPLKKWLGLDSFDLIQKAKKLDIYDNVFKTKIKAQDIINAGFKNEEIGQKLKKKQEEEVDNFLINLTKMA</sequence>
<dbReference type="GO" id="GO:0016779">
    <property type="term" value="F:nucleotidyltransferase activity"/>
    <property type="evidence" value="ECO:0007669"/>
    <property type="project" value="UniProtKB-KW"/>
</dbReference>
<dbReference type="SUPFAM" id="SSF81301">
    <property type="entry name" value="Nucleotidyltransferase"/>
    <property type="match status" value="1"/>
</dbReference>
<protein>
    <submittedName>
        <fullName evidence="11">CCA tRNA nucleotidyltransferase</fullName>
    </submittedName>
</protein>
<dbReference type="PANTHER" id="PTHR46173:SF1">
    <property type="entry name" value="CCA TRNA NUCLEOTIDYLTRANSFERASE 1, MITOCHONDRIAL"/>
    <property type="match status" value="1"/>
</dbReference>
<dbReference type="Gene3D" id="1.10.3090.10">
    <property type="entry name" value="cca-adding enzyme, domain 2"/>
    <property type="match status" value="1"/>
</dbReference>
<keyword evidence="4" id="KW-0548">Nucleotidyltransferase</keyword>
<evidence type="ECO:0000256" key="6">
    <source>
        <dbReference type="ARBA" id="ARBA00022741"/>
    </source>
</evidence>
<comment type="cofactor">
    <cofactor evidence="1">
        <name>Mg(2+)</name>
        <dbReference type="ChEBI" id="CHEBI:18420"/>
    </cofactor>
</comment>
<keyword evidence="8" id="KW-0694">RNA-binding</keyword>
<evidence type="ECO:0000313" key="12">
    <source>
        <dbReference type="Proteomes" id="UP000234639"/>
    </source>
</evidence>
<feature type="domain" description="Poly A polymerase head" evidence="9">
    <location>
        <begin position="30"/>
        <end position="149"/>
    </location>
</feature>
<evidence type="ECO:0000313" key="11">
    <source>
        <dbReference type="EMBL" id="PKZ29794.1"/>
    </source>
</evidence>
<evidence type="ECO:0000256" key="4">
    <source>
        <dbReference type="ARBA" id="ARBA00022695"/>
    </source>
</evidence>
<dbReference type="AlphaFoldDB" id="A0A2I1NBL5"/>
<evidence type="ECO:0000256" key="5">
    <source>
        <dbReference type="ARBA" id="ARBA00022723"/>
    </source>
</evidence>
<evidence type="ECO:0000256" key="7">
    <source>
        <dbReference type="ARBA" id="ARBA00022842"/>
    </source>
</evidence>
<evidence type="ECO:0000259" key="10">
    <source>
        <dbReference type="Pfam" id="PF12627"/>
    </source>
</evidence>
<keyword evidence="5" id="KW-0479">Metal-binding</keyword>
<dbReference type="InterPro" id="IPR043519">
    <property type="entry name" value="NT_sf"/>
</dbReference>
<feature type="domain" description="tRNA nucleotidyltransferase/poly(A) polymerase RNA and SrmB- binding" evidence="10">
    <location>
        <begin position="177"/>
        <end position="229"/>
    </location>
</feature>
<dbReference type="GO" id="GO:0008033">
    <property type="term" value="P:tRNA processing"/>
    <property type="evidence" value="ECO:0007669"/>
    <property type="project" value="UniProtKB-KW"/>
</dbReference>
<dbReference type="Pfam" id="PF12627">
    <property type="entry name" value="PolyA_pol_RNAbd"/>
    <property type="match status" value="1"/>
</dbReference>
<accession>A0A2I1NBL5</accession>
<gene>
    <name evidence="11" type="ORF">CYJ41_02570</name>
</gene>
<dbReference type="GO" id="GO:0000049">
    <property type="term" value="F:tRNA binding"/>
    <property type="evidence" value="ECO:0007669"/>
    <property type="project" value="TreeGrafter"/>
</dbReference>
<dbReference type="InterPro" id="IPR032828">
    <property type="entry name" value="PolyA_RNA-bd"/>
</dbReference>
<evidence type="ECO:0000256" key="8">
    <source>
        <dbReference type="RuleBase" id="RU003953"/>
    </source>
</evidence>
<dbReference type="SUPFAM" id="SSF81891">
    <property type="entry name" value="Poly A polymerase C-terminal region-like"/>
    <property type="match status" value="1"/>
</dbReference>
<dbReference type="CDD" id="cd05398">
    <property type="entry name" value="NT_ClassII-CCAase"/>
    <property type="match status" value="1"/>
</dbReference>
<comment type="similarity">
    <text evidence="8">Belongs to the tRNA nucleotidyltransferase/poly(A) polymerase family.</text>
</comment>
<proteinExistence type="inferred from homology"/>
<evidence type="ECO:0000256" key="2">
    <source>
        <dbReference type="ARBA" id="ARBA00022679"/>
    </source>
</evidence>
<keyword evidence="7" id="KW-0460">Magnesium</keyword>
<reference evidence="11 12" key="1">
    <citation type="submission" date="2017-12" db="EMBL/GenBank/DDBJ databases">
        <title>Phylogenetic diversity of female urinary microbiome.</title>
        <authorList>
            <person name="Thomas-White K."/>
            <person name="Wolfe A.J."/>
        </authorList>
    </citation>
    <scope>NUCLEOTIDE SEQUENCE [LARGE SCALE GENOMIC DNA]</scope>
    <source>
        <strain evidence="11 12">UMB0112</strain>
    </source>
</reference>